<proteinExistence type="predicted"/>
<keyword evidence="3" id="KW-1185">Reference proteome</keyword>
<evidence type="ECO:0000256" key="1">
    <source>
        <dbReference type="SAM" id="Coils"/>
    </source>
</evidence>
<dbReference type="RefSeq" id="WP_157690393.1">
    <property type="nucleotide sequence ID" value="NZ_CP034345.1"/>
</dbReference>
<reference evidence="2 3" key="1">
    <citation type="submission" date="2018-12" db="EMBL/GenBank/DDBJ databases">
        <title>Complete genome sequence of Haloplanus rallus MBLA0036.</title>
        <authorList>
            <person name="Nam Y.-d."/>
            <person name="Kang J."/>
            <person name="Chung W.-H."/>
            <person name="Park Y.S."/>
        </authorList>
    </citation>
    <scope>NUCLEOTIDE SEQUENCE [LARGE SCALE GENOMIC DNA]</scope>
    <source>
        <strain evidence="2 3">MBLA0036</strain>
    </source>
</reference>
<name>A0A6B9FH70_9EURY</name>
<dbReference type="KEGG" id="hra:EI982_14640"/>
<evidence type="ECO:0000313" key="3">
    <source>
        <dbReference type="Proteomes" id="UP000428325"/>
    </source>
</evidence>
<dbReference type="Proteomes" id="UP000428325">
    <property type="component" value="Chromosome"/>
</dbReference>
<protein>
    <submittedName>
        <fullName evidence="2">Uncharacterized protein</fullName>
    </submittedName>
</protein>
<dbReference type="GeneID" id="43370807"/>
<dbReference type="AlphaFoldDB" id="A0A6B9FH70"/>
<keyword evidence="1" id="KW-0175">Coiled coil</keyword>
<evidence type="ECO:0000313" key="2">
    <source>
        <dbReference type="EMBL" id="QGX95933.1"/>
    </source>
</evidence>
<dbReference type="InterPro" id="IPR006311">
    <property type="entry name" value="TAT_signal"/>
</dbReference>
<organism evidence="2 3">
    <name type="scientific">Haloplanus rallus</name>
    <dbReference type="NCBI Taxonomy" id="1816183"/>
    <lineage>
        <taxon>Archaea</taxon>
        <taxon>Methanobacteriati</taxon>
        <taxon>Methanobacteriota</taxon>
        <taxon>Stenosarchaea group</taxon>
        <taxon>Halobacteria</taxon>
        <taxon>Halobacteriales</taxon>
        <taxon>Haloferacaceae</taxon>
        <taxon>Haloplanus</taxon>
    </lineage>
</organism>
<dbReference type="EMBL" id="CP034345">
    <property type="protein sequence ID" value="QGX95933.1"/>
    <property type="molecule type" value="Genomic_DNA"/>
</dbReference>
<sequence length="229" mass="24385">MTDNQTELDALRNRVEQIEQRQEQLAQGAVDAQGRSWTVSDFLSLGLTRRQAVQALGLIASGVALPAALTRSAAAAPGDDGDTVLGSSSNRWDAWMDEVDVNLLSTDSVNSSLPLKIGDAVFAASGTHSFYDIYGEGDIIADNNFVGLVEIDELRNATVSITATRAGDFVYFRDVLEVTSGSSHDISSQISVGTVNRSYQSSSAVVELAIDDSSSTYNISVRVEGNDLS</sequence>
<feature type="coiled-coil region" evidence="1">
    <location>
        <begin position="1"/>
        <end position="28"/>
    </location>
</feature>
<accession>A0A6B9FH70</accession>
<gene>
    <name evidence="2" type="ORF">EI982_14640</name>
</gene>
<dbReference type="PROSITE" id="PS51318">
    <property type="entry name" value="TAT"/>
    <property type="match status" value="1"/>
</dbReference>